<name>A0A8J2T4R6_ZYGB2</name>
<dbReference type="PANTHER" id="PTHR30468">
    <property type="entry name" value="ALPHA-KETOGLUTARATE-DEPENDENT SULFONATE DIOXYGENASE"/>
    <property type="match status" value="1"/>
</dbReference>
<dbReference type="Pfam" id="PF02668">
    <property type="entry name" value="TauD"/>
    <property type="match status" value="1"/>
</dbReference>
<dbReference type="Proteomes" id="UP000019375">
    <property type="component" value="Unassembled WGS sequence"/>
</dbReference>
<evidence type="ECO:0000256" key="1">
    <source>
        <dbReference type="ARBA" id="ARBA00001954"/>
    </source>
</evidence>
<dbReference type="GO" id="GO:0046872">
    <property type="term" value="F:metal ion binding"/>
    <property type="evidence" value="ECO:0007669"/>
    <property type="project" value="UniProtKB-KW"/>
</dbReference>
<proteinExistence type="inferred from homology"/>
<dbReference type="EMBL" id="HG316455">
    <property type="protein sequence ID" value="CDF88008.1"/>
    <property type="molecule type" value="Genomic_DNA"/>
</dbReference>
<organism evidence="9 10">
    <name type="scientific">Zygosaccharomyces bailii (strain CLIB 213 / ATCC 58445 / CBS 680 / BCRC 21525 / NBRC 1098 / NCYC 1416 / NRRL Y-2227)</name>
    <dbReference type="NCBI Taxonomy" id="1333698"/>
    <lineage>
        <taxon>Eukaryota</taxon>
        <taxon>Fungi</taxon>
        <taxon>Dikarya</taxon>
        <taxon>Ascomycota</taxon>
        <taxon>Saccharomycotina</taxon>
        <taxon>Saccharomycetes</taxon>
        <taxon>Saccharomycetales</taxon>
        <taxon>Saccharomycetaceae</taxon>
        <taxon>Zygosaccharomyces</taxon>
    </lineage>
</organism>
<dbReference type="GO" id="GO:0000907">
    <property type="term" value="F:sulfonate dioxygenase activity"/>
    <property type="evidence" value="ECO:0007669"/>
    <property type="project" value="TreeGrafter"/>
</dbReference>
<evidence type="ECO:0000259" key="8">
    <source>
        <dbReference type="Pfam" id="PF02668"/>
    </source>
</evidence>
<dbReference type="InterPro" id="IPR042098">
    <property type="entry name" value="TauD-like_sf"/>
</dbReference>
<dbReference type="GO" id="GO:0044273">
    <property type="term" value="P:sulfur compound catabolic process"/>
    <property type="evidence" value="ECO:0007669"/>
    <property type="project" value="TreeGrafter"/>
</dbReference>
<feature type="region of interest" description="Disordered" evidence="7">
    <location>
        <begin position="1"/>
        <end position="30"/>
    </location>
</feature>
<evidence type="ECO:0000256" key="2">
    <source>
        <dbReference type="ARBA" id="ARBA00005896"/>
    </source>
</evidence>
<keyword evidence="6" id="KW-0408">Iron</keyword>
<dbReference type="InterPro" id="IPR003819">
    <property type="entry name" value="TauD/TfdA-like"/>
</dbReference>
<feature type="compositionally biased region" description="Polar residues" evidence="7">
    <location>
        <begin position="18"/>
        <end position="30"/>
    </location>
</feature>
<dbReference type="FunFam" id="3.60.130.10:FF:000003">
    <property type="entry name" value="Alpha-ketoglutarate-dependent taurine dioxygenase"/>
    <property type="match status" value="1"/>
</dbReference>
<evidence type="ECO:0000256" key="3">
    <source>
        <dbReference type="ARBA" id="ARBA00022723"/>
    </source>
</evidence>
<dbReference type="GO" id="GO:0005737">
    <property type="term" value="C:cytoplasm"/>
    <property type="evidence" value="ECO:0007669"/>
    <property type="project" value="TreeGrafter"/>
</dbReference>
<dbReference type="InterPro" id="IPR051323">
    <property type="entry name" value="AtsK-like"/>
</dbReference>
<sequence length="406" mass="46353">MSVTTETQTGSFKIVAGQKTSEGPTPNQLQETGDYDIHFFEAEDERSEDGILRINPNSRAKAKSPAFLPTWDPKEKYGPLEFHRYDDPALRADTSFPNLFPKSSENSIAVKNITPKLGSEIRGLQLSQLSKSAKDELALLIAQRGVVVFREQDFSEKGPQYVADFVSHFGKLHIHQSSGHPEGVPELHVTYRRPDEREYERRFSDRTHSIFWHSDVAYELQPPSYTFFTVLEGPNGGGDTLFSDSIEAYERLSPAFRKFLSSLHVVQSGIEQANVSKSQGGIERREALAYIHPLVRYHPVLKKRSIFADPSFSRRIVELKKPESDLLLKFLFDLIGNTQDIQLRANWEQGTVAIWDNRRVHHSAVVDWEEPVSRHAVRITPQGERPVEDAKYLNDPNYFPNPVFRY</sequence>
<keyword evidence="5" id="KW-0560">Oxidoreductase</keyword>
<evidence type="ECO:0000256" key="6">
    <source>
        <dbReference type="ARBA" id="ARBA00023004"/>
    </source>
</evidence>
<evidence type="ECO:0000256" key="7">
    <source>
        <dbReference type="SAM" id="MobiDB-lite"/>
    </source>
</evidence>
<keyword evidence="4" id="KW-0223">Dioxygenase</keyword>
<protein>
    <submittedName>
        <fullName evidence="9">BN860_00188g1_1</fullName>
    </submittedName>
</protein>
<dbReference type="OrthoDB" id="10257314at2759"/>
<reference evidence="10" key="1">
    <citation type="journal article" date="2013" name="Genome Announc.">
        <title>Genome sequence of the food spoilage yeast Zygosaccharomyces bailii CLIB 213(T).</title>
        <authorList>
            <person name="Galeote V."/>
            <person name="Bigey F."/>
            <person name="Devillers H."/>
            <person name="Neuveglise C."/>
            <person name="Dequin S."/>
        </authorList>
    </citation>
    <scope>NUCLEOTIDE SEQUENCE [LARGE SCALE GENOMIC DNA]</scope>
    <source>
        <strain evidence="10">CLIB 213 / ATCC 58445 / CBS 680 / CCRC 21525 / NBRC 1098 / NCYC 1416 / NRRL Y-2227</strain>
    </source>
</reference>
<dbReference type="PANTHER" id="PTHR30468:SF1">
    <property type="entry name" value="ALPHA-KETOGLUTARATE-DEPENDENT SULFONATE DIOXYGENASE"/>
    <property type="match status" value="1"/>
</dbReference>
<feature type="domain" description="TauD/TfdA-like" evidence="8">
    <location>
        <begin position="110"/>
        <end position="380"/>
    </location>
</feature>
<comment type="cofactor">
    <cofactor evidence="1">
        <name>Fe(2+)</name>
        <dbReference type="ChEBI" id="CHEBI:29033"/>
    </cofactor>
</comment>
<dbReference type="AlphaFoldDB" id="A0A8J2T4R6"/>
<evidence type="ECO:0000256" key="4">
    <source>
        <dbReference type="ARBA" id="ARBA00022964"/>
    </source>
</evidence>
<feature type="compositionally biased region" description="Polar residues" evidence="7">
    <location>
        <begin position="1"/>
        <end position="11"/>
    </location>
</feature>
<keyword evidence="10" id="KW-1185">Reference proteome</keyword>
<evidence type="ECO:0000256" key="5">
    <source>
        <dbReference type="ARBA" id="ARBA00023002"/>
    </source>
</evidence>
<keyword evidence="3" id="KW-0479">Metal-binding</keyword>
<evidence type="ECO:0000313" key="10">
    <source>
        <dbReference type="Proteomes" id="UP000019375"/>
    </source>
</evidence>
<dbReference type="SUPFAM" id="SSF51197">
    <property type="entry name" value="Clavaminate synthase-like"/>
    <property type="match status" value="1"/>
</dbReference>
<dbReference type="Gene3D" id="3.60.130.10">
    <property type="entry name" value="Clavaminate synthase-like"/>
    <property type="match status" value="1"/>
</dbReference>
<gene>
    <name evidence="9" type="ORF">BN860_00188g</name>
</gene>
<comment type="similarity">
    <text evidence="2">Belongs to the TfdA dioxygenase family.</text>
</comment>
<evidence type="ECO:0000313" key="9">
    <source>
        <dbReference type="EMBL" id="CDF88008.1"/>
    </source>
</evidence>
<accession>A0A8J2T4R6</accession>